<dbReference type="SUPFAM" id="SSF48264">
    <property type="entry name" value="Cytochrome P450"/>
    <property type="match status" value="1"/>
</dbReference>
<dbReference type="GO" id="GO:0016705">
    <property type="term" value="F:oxidoreductase activity, acting on paired donors, with incorporation or reduction of molecular oxygen"/>
    <property type="evidence" value="ECO:0007669"/>
    <property type="project" value="InterPro"/>
</dbReference>
<proteinExistence type="inferred from homology"/>
<name>U2YNK0_9SPHN</name>
<dbReference type="Proteomes" id="UP000016568">
    <property type="component" value="Unassembled WGS sequence"/>
</dbReference>
<evidence type="ECO:0000313" key="4">
    <source>
        <dbReference type="Proteomes" id="UP000016568"/>
    </source>
</evidence>
<keyword evidence="2" id="KW-0560">Oxidoreductase</keyword>
<keyword evidence="2" id="KW-0408">Iron</keyword>
<dbReference type="eggNOG" id="COG2124">
    <property type="taxonomic scope" value="Bacteria"/>
</dbReference>
<dbReference type="GO" id="GO:0004497">
    <property type="term" value="F:monooxygenase activity"/>
    <property type="evidence" value="ECO:0007669"/>
    <property type="project" value="UniProtKB-KW"/>
</dbReference>
<accession>U2YNK0</accession>
<keyword evidence="2" id="KW-0503">Monooxygenase</keyword>
<reference evidence="3 4" key="1">
    <citation type="submission" date="2013-09" db="EMBL/GenBank/DDBJ databases">
        <title>Whole genome shotgun sequence of Novosphingobium tardaugens NBRC 16725.</title>
        <authorList>
            <person name="Isaki S."/>
            <person name="Hosoyama A."/>
            <person name="Tsuchikane K."/>
            <person name="Katsumata H."/>
            <person name="Ando Y."/>
            <person name="Yamazaki S."/>
            <person name="Fujita N."/>
        </authorList>
    </citation>
    <scope>NUCLEOTIDE SEQUENCE [LARGE SCALE GENOMIC DNA]</scope>
    <source>
        <strain evidence="3 4">NBRC 16725</strain>
    </source>
</reference>
<dbReference type="InterPro" id="IPR001128">
    <property type="entry name" value="Cyt_P450"/>
</dbReference>
<dbReference type="InterPro" id="IPR002397">
    <property type="entry name" value="Cyt_P450_B"/>
</dbReference>
<gene>
    <name evidence="3" type="ORF">NT2_07_01520</name>
</gene>
<dbReference type="GO" id="GO:0020037">
    <property type="term" value="F:heme binding"/>
    <property type="evidence" value="ECO:0007669"/>
    <property type="project" value="InterPro"/>
</dbReference>
<evidence type="ECO:0000256" key="1">
    <source>
        <dbReference type="ARBA" id="ARBA00010617"/>
    </source>
</evidence>
<dbReference type="EMBL" id="BASZ01000007">
    <property type="protein sequence ID" value="GAD50152.1"/>
    <property type="molecule type" value="Genomic_DNA"/>
</dbReference>
<dbReference type="GO" id="GO:0005506">
    <property type="term" value="F:iron ion binding"/>
    <property type="evidence" value="ECO:0007669"/>
    <property type="project" value="InterPro"/>
</dbReference>
<protein>
    <submittedName>
        <fullName evidence="3">Putative cytochrome P450</fullName>
    </submittedName>
</protein>
<evidence type="ECO:0000256" key="2">
    <source>
        <dbReference type="RuleBase" id="RU000461"/>
    </source>
</evidence>
<evidence type="ECO:0000313" key="3">
    <source>
        <dbReference type="EMBL" id="GAD50152.1"/>
    </source>
</evidence>
<comment type="similarity">
    <text evidence="1 2">Belongs to the cytochrome P450 family.</text>
</comment>
<dbReference type="Pfam" id="PF00067">
    <property type="entry name" value="p450"/>
    <property type="match status" value="1"/>
</dbReference>
<dbReference type="PANTHER" id="PTHR46696">
    <property type="entry name" value="P450, PUTATIVE (EUROFUNG)-RELATED"/>
    <property type="match status" value="1"/>
</dbReference>
<keyword evidence="4" id="KW-1185">Reference proteome</keyword>
<keyword evidence="2" id="KW-0479">Metal-binding</keyword>
<dbReference type="InterPro" id="IPR017972">
    <property type="entry name" value="Cyt_P450_CS"/>
</dbReference>
<dbReference type="Gene3D" id="1.10.630.10">
    <property type="entry name" value="Cytochrome P450"/>
    <property type="match status" value="1"/>
</dbReference>
<dbReference type="PANTHER" id="PTHR46696:SF1">
    <property type="entry name" value="CYTOCHROME P450 YJIB-RELATED"/>
    <property type="match status" value="1"/>
</dbReference>
<dbReference type="InterPro" id="IPR036396">
    <property type="entry name" value="Cyt_P450_sf"/>
</dbReference>
<dbReference type="AlphaFoldDB" id="U2YNK0"/>
<dbReference type="PRINTS" id="PR00359">
    <property type="entry name" value="BP450"/>
</dbReference>
<organism evidence="3 4">
    <name type="scientific">Caenibius tardaugens NBRC 16725</name>
    <dbReference type="NCBI Taxonomy" id="1219035"/>
    <lineage>
        <taxon>Bacteria</taxon>
        <taxon>Pseudomonadati</taxon>
        <taxon>Pseudomonadota</taxon>
        <taxon>Alphaproteobacteria</taxon>
        <taxon>Sphingomonadales</taxon>
        <taxon>Erythrobacteraceae</taxon>
        <taxon>Caenibius</taxon>
    </lineage>
</organism>
<comment type="caution">
    <text evidence="3">The sequence shown here is derived from an EMBL/GenBank/DDBJ whole genome shotgun (WGS) entry which is preliminary data.</text>
</comment>
<sequence>MGAEPAFRYDPFSPEAMVDPQPFYDRLRADHPVYPLPQYRAWALSRFDDVWNAFLDRDRFTEAEGQVFSRELLTAPAGDAVPEPTLVPLDLFNNLDPPVHGQVRRAMGASLLPGAVTKMEPMLRDLVRRRLDVLADTGRMDINLDLASHVSAGAACHIVGFAQSEIEDAIMLVNRSVARAPDQPGMTQDGWAAIAEIAARIKHLVVQRRDGPVPGDPRMIDGLMAAQIPGRGPLTDDEITQQLISILIGGTESLPKVMAGGLRELWLRPDQRTAAAADPAAHAASTFEEMVRMFGPAQWFGRTLKQDAVIAGTAMRAGERVLLLTASANRDAREFADPDTFQWDRPMRRIVAFGMGPHFCIGIHIARLEGRLIVEELLRRFPDYAIDEAGGERATSEFQIGWVRLPITV</sequence>
<dbReference type="PROSITE" id="PS00086">
    <property type="entry name" value="CYTOCHROME_P450"/>
    <property type="match status" value="1"/>
</dbReference>
<keyword evidence="2" id="KW-0349">Heme</keyword>
<dbReference type="RefSeq" id="WP_021690970.1">
    <property type="nucleotide sequence ID" value="NZ_BASZ01000007.1"/>
</dbReference>